<dbReference type="Proteomes" id="UP001623592">
    <property type="component" value="Unassembled WGS sequence"/>
</dbReference>
<evidence type="ECO:0000256" key="4">
    <source>
        <dbReference type="ARBA" id="ARBA00022989"/>
    </source>
</evidence>
<evidence type="ECO:0000256" key="6">
    <source>
        <dbReference type="SAM" id="Phobius"/>
    </source>
</evidence>
<dbReference type="Pfam" id="PF13520">
    <property type="entry name" value="AA_permease_2"/>
    <property type="match status" value="1"/>
</dbReference>
<keyword evidence="2" id="KW-0813">Transport</keyword>
<gene>
    <name evidence="7" type="ORF">ACJDT4_15610</name>
</gene>
<dbReference type="PIRSF" id="PIRSF006060">
    <property type="entry name" value="AA_transporter"/>
    <property type="match status" value="1"/>
</dbReference>
<proteinExistence type="predicted"/>
<feature type="transmembrane region" description="Helical" evidence="6">
    <location>
        <begin position="33"/>
        <end position="54"/>
    </location>
</feature>
<dbReference type="Gene3D" id="1.20.1740.10">
    <property type="entry name" value="Amino acid/polyamine transporter I"/>
    <property type="match status" value="1"/>
</dbReference>
<keyword evidence="8" id="KW-1185">Reference proteome</keyword>
<accession>A0ABW8TH33</accession>
<reference evidence="7 8" key="1">
    <citation type="submission" date="2024-11" db="EMBL/GenBank/DDBJ databases">
        <authorList>
            <person name="Heng Y.C."/>
            <person name="Lim A.C.H."/>
            <person name="Lee J.K.Y."/>
            <person name="Kittelmann S."/>
        </authorList>
    </citation>
    <scope>NUCLEOTIDE SEQUENCE [LARGE SCALE GENOMIC DNA]</scope>
    <source>
        <strain evidence="7 8">WILCCON 0114</strain>
    </source>
</reference>
<feature type="transmembrane region" description="Helical" evidence="6">
    <location>
        <begin position="66"/>
        <end position="86"/>
    </location>
</feature>
<feature type="transmembrane region" description="Helical" evidence="6">
    <location>
        <begin position="147"/>
        <end position="165"/>
    </location>
</feature>
<dbReference type="EMBL" id="JBJIAA010000013">
    <property type="protein sequence ID" value="MFL0251844.1"/>
    <property type="molecule type" value="Genomic_DNA"/>
</dbReference>
<name>A0ABW8TH33_9CLOT</name>
<evidence type="ECO:0000256" key="3">
    <source>
        <dbReference type="ARBA" id="ARBA00022692"/>
    </source>
</evidence>
<feature type="transmembrane region" description="Helical" evidence="6">
    <location>
        <begin position="107"/>
        <end position="127"/>
    </location>
</feature>
<comment type="subcellular location">
    <subcellularLocation>
        <location evidence="1">Membrane</location>
        <topology evidence="1">Multi-pass membrane protein</topology>
    </subcellularLocation>
</comment>
<sequence>MEKNRELIKGNLTEEDILKKYNYKQELNRNLKFFSSFAVAFSFISLTTGIFTNFQFALSTAGPAFILSWPITAVGQFLVCLIFAELSGAIPVSGYSYQWIKRLSTPFMSWITGWICFLYLVLLPTAIDVGLAPIIESLLGIKVTNGQTTAIVIGILVIQALLNIVGVKLCSIINNAAVFTESFGIIILTIVLFIAAMKNGVHASMIINTGSAPKGTSYIKSFIMSMLMGSFTLVGFESAANLSEETINAHKTVPKAIITSMLLAGVFGMLFLISAVFSIGNLNKVLASNNALPYVIQSNLGTVIGKLFLVMISVSIFACGLVVMTSGSRLIYAMSRDNAFFASEVFKKISPKTDSPVLATVLILILSIITALFSNSLTTLVGVTSVLPALIYLITIVCYALVRKKIKVKDKCFNLGKAAKPVFIGSIVWLIFELGILTLPHDYHMIALLTIILVILGIVLYKLYFENKILNENKEDKVEMIG</sequence>
<feature type="transmembrane region" description="Helical" evidence="6">
    <location>
        <begin position="300"/>
        <end position="324"/>
    </location>
</feature>
<feature type="transmembrane region" description="Helical" evidence="6">
    <location>
        <begin position="177"/>
        <end position="197"/>
    </location>
</feature>
<comment type="caution">
    <text evidence="7">The sequence shown here is derived from an EMBL/GenBank/DDBJ whole genome shotgun (WGS) entry which is preliminary data.</text>
</comment>
<feature type="transmembrane region" description="Helical" evidence="6">
    <location>
        <begin position="257"/>
        <end position="280"/>
    </location>
</feature>
<protein>
    <submittedName>
        <fullName evidence="7">APC family permease</fullName>
    </submittedName>
</protein>
<evidence type="ECO:0000256" key="1">
    <source>
        <dbReference type="ARBA" id="ARBA00004141"/>
    </source>
</evidence>
<keyword evidence="4 6" id="KW-1133">Transmembrane helix</keyword>
<feature type="transmembrane region" description="Helical" evidence="6">
    <location>
        <begin position="217"/>
        <end position="236"/>
    </location>
</feature>
<keyword evidence="5 6" id="KW-0472">Membrane</keyword>
<evidence type="ECO:0000256" key="2">
    <source>
        <dbReference type="ARBA" id="ARBA00022448"/>
    </source>
</evidence>
<feature type="transmembrane region" description="Helical" evidence="6">
    <location>
        <begin position="422"/>
        <end position="439"/>
    </location>
</feature>
<feature type="transmembrane region" description="Helical" evidence="6">
    <location>
        <begin position="445"/>
        <end position="464"/>
    </location>
</feature>
<dbReference type="RefSeq" id="WP_406788495.1">
    <property type="nucleotide sequence ID" value="NZ_JBJIAA010000013.1"/>
</dbReference>
<evidence type="ECO:0000313" key="7">
    <source>
        <dbReference type="EMBL" id="MFL0251844.1"/>
    </source>
</evidence>
<feature type="transmembrane region" description="Helical" evidence="6">
    <location>
        <begin position="380"/>
        <end position="402"/>
    </location>
</feature>
<feature type="transmembrane region" description="Helical" evidence="6">
    <location>
        <begin position="357"/>
        <end position="374"/>
    </location>
</feature>
<dbReference type="PANTHER" id="PTHR45649:SF26">
    <property type="entry name" value="OS04G0435100 PROTEIN"/>
    <property type="match status" value="1"/>
</dbReference>
<organism evidence="7 8">
    <name type="scientific">Clostridium neuense</name>
    <dbReference type="NCBI Taxonomy" id="1728934"/>
    <lineage>
        <taxon>Bacteria</taxon>
        <taxon>Bacillati</taxon>
        <taxon>Bacillota</taxon>
        <taxon>Clostridia</taxon>
        <taxon>Eubacteriales</taxon>
        <taxon>Clostridiaceae</taxon>
        <taxon>Clostridium</taxon>
    </lineage>
</organism>
<evidence type="ECO:0000313" key="8">
    <source>
        <dbReference type="Proteomes" id="UP001623592"/>
    </source>
</evidence>
<dbReference type="PANTHER" id="PTHR45649">
    <property type="entry name" value="AMINO-ACID PERMEASE BAT1"/>
    <property type="match status" value="1"/>
</dbReference>
<dbReference type="InterPro" id="IPR002293">
    <property type="entry name" value="AA/rel_permease1"/>
</dbReference>
<evidence type="ECO:0000256" key="5">
    <source>
        <dbReference type="ARBA" id="ARBA00023136"/>
    </source>
</evidence>
<keyword evidence="3 6" id="KW-0812">Transmembrane</keyword>